<dbReference type="EMBL" id="AP027728">
    <property type="protein sequence ID" value="BDZ38156.1"/>
    <property type="molecule type" value="Genomic_DNA"/>
</dbReference>
<comment type="similarity">
    <text evidence="1">Belongs to the ROK (NagC/XylR) family.</text>
</comment>
<gene>
    <name evidence="2" type="ORF">GCM10025863_07700</name>
</gene>
<dbReference type="Gene3D" id="3.30.420.40">
    <property type="match status" value="2"/>
</dbReference>
<sequence>MAQQAIGVDIGGTGIKAGIVNLEHGTLDSDRVRIPTPKGARPADVLETVREVLDKLGVADSTLPLGVAFPAIVKRGRTLSAANIAKDWVDFEAEKFFEDGLGRHISFVNDADAAGVAEARHGAARDVEGLTIMTTLGTGIGSAFLYNGVLVPNTELGHLDRNGESIERWAASSAMEREKLSWEDWAARLQVFYSQVEFLFSPDLFVVGGGVSKNPEKFLPLLELNTPIINAVHRNNSGIIGAASLATD</sequence>
<name>A0ABN6X0I8_9MICO</name>
<dbReference type="Proteomes" id="UP001321543">
    <property type="component" value="Chromosome"/>
</dbReference>
<keyword evidence="3" id="KW-1185">Reference proteome</keyword>
<reference evidence="3" key="1">
    <citation type="journal article" date="2019" name="Int. J. Syst. Evol. Microbiol.">
        <title>The Global Catalogue of Microorganisms (GCM) 10K type strain sequencing project: providing services to taxonomists for standard genome sequencing and annotation.</title>
        <authorList>
            <consortium name="The Broad Institute Genomics Platform"/>
            <consortium name="The Broad Institute Genome Sequencing Center for Infectious Disease"/>
            <person name="Wu L."/>
            <person name="Ma J."/>
        </authorList>
    </citation>
    <scope>NUCLEOTIDE SEQUENCE [LARGE SCALE GENOMIC DNA]</scope>
    <source>
        <strain evidence="3">NBRC 106310</strain>
    </source>
</reference>
<evidence type="ECO:0000313" key="2">
    <source>
        <dbReference type="EMBL" id="BDZ38156.1"/>
    </source>
</evidence>
<protein>
    <submittedName>
        <fullName evidence="2">Polyphosphate glucokinase</fullName>
    </submittedName>
</protein>
<dbReference type="PANTHER" id="PTHR18964">
    <property type="entry name" value="ROK (REPRESSOR, ORF, KINASE) FAMILY"/>
    <property type="match status" value="1"/>
</dbReference>
<dbReference type="NCBIfam" id="NF045942">
    <property type="entry name" value="PolPhglucPhase"/>
    <property type="match status" value="1"/>
</dbReference>
<dbReference type="RefSeq" id="WP_286302012.1">
    <property type="nucleotide sequence ID" value="NZ_AP027728.1"/>
</dbReference>
<dbReference type="Pfam" id="PF00480">
    <property type="entry name" value="ROK"/>
    <property type="match status" value="1"/>
</dbReference>
<dbReference type="SUPFAM" id="SSF53067">
    <property type="entry name" value="Actin-like ATPase domain"/>
    <property type="match status" value="1"/>
</dbReference>
<dbReference type="InterPro" id="IPR043129">
    <property type="entry name" value="ATPase_NBD"/>
</dbReference>
<organism evidence="2 3">
    <name type="scientific">Microbacterium suwonense</name>
    <dbReference type="NCBI Taxonomy" id="683047"/>
    <lineage>
        <taxon>Bacteria</taxon>
        <taxon>Bacillati</taxon>
        <taxon>Actinomycetota</taxon>
        <taxon>Actinomycetes</taxon>
        <taxon>Micrococcales</taxon>
        <taxon>Microbacteriaceae</taxon>
        <taxon>Microbacterium</taxon>
    </lineage>
</organism>
<evidence type="ECO:0000256" key="1">
    <source>
        <dbReference type="ARBA" id="ARBA00006479"/>
    </source>
</evidence>
<accession>A0ABN6X0I8</accession>
<proteinExistence type="inferred from homology"/>
<dbReference type="PANTHER" id="PTHR18964:SF146">
    <property type="entry name" value="POLYPHOSPHATE GLUCOKINASE"/>
    <property type="match status" value="1"/>
</dbReference>
<dbReference type="InterPro" id="IPR000600">
    <property type="entry name" value="ROK"/>
</dbReference>
<dbReference type="CDD" id="cd24058">
    <property type="entry name" value="ASKHA_NBD_ROK_PPGK"/>
    <property type="match status" value="1"/>
</dbReference>
<evidence type="ECO:0000313" key="3">
    <source>
        <dbReference type="Proteomes" id="UP001321543"/>
    </source>
</evidence>